<evidence type="ECO:0000259" key="1">
    <source>
        <dbReference type="PROSITE" id="PS51186"/>
    </source>
</evidence>
<dbReference type="PANTHER" id="PTHR43441:SF10">
    <property type="entry name" value="ACETYLTRANSFERASE"/>
    <property type="match status" value="1"/>
</dbReference>
<dbReference type="Pfam" id="PF13302">
    <property type="entry name" value="Acetyltransf_3"/>
    <property type="match status" value="1"/>
</dbReference>
<comment type="caution">
    <text evidence="2">The sequence shown here is derived from an EMBL/GenBank/DDBJ whole genome shotgun (WGS) entry which is preliminary data.</text>
</comment>
<feature type="domain" description="N-acetyltransferase" evidence="1">
    <location>
        <begin position="16"/>
        <end position="181"/>
    </location>
</feature>
<dbReference type="PROSITE" id="PS51186">
    <property type="entry name" value="GNAT"/>
    <property type="match status" value="1"/>
</dbReference>
<evidence type="ECO:0000313" key="2">
    <source>
        <dbReference type="EMBL" id="GAA5187126.1"/>
    </source>
</evidence>
<dbReference type="InterPro" id="IPR016181">
    <property type="entry name" value="Acyl_CoA_acyltransferase"/>
</dbReference>
<dbReference type="Proteomes" id="UP001501570">
    <property type="component" value="Unassembled WGS sequence"/>
</dbReference>
<gene>
    <name evidence="2" type="ORF">GCM10023322_34730</name>
</gene>
<sequence>MSSVSLSDVSLGDDGARLRPLEPWRDEEFLTHMDRGREFIGRYIALPDAVTDLASSREFLQSYADKVAADRGGVYGIWADGTLVGGVLFRTMDVGRGTAEAGCWLEPAAVGRGLVTRAARVIIDWAIEERGIHRVEWVVSSANQASIAVAQRLGMTKEGVLRESYPYRGRRHDMEMWSVLAPEWRAARA</sequence>
<organism evidence="2 3">
    <name type="scientific">Rugosimonospora acidiphila</name>
    <dbReference type="NCBI Taxonomy" id="556531"/>
    <lineage>
        <taxon>Bacteria</taxon>
        <taxon>Bacillati</taxon>
        <taxon>Actinomycetota</taxon>
        <taxon>Actinomycetes</taxon>
        <taxon>Micromonosporales</taxon>
        <taxon>Micromonosporaceae</taxon>
        <taxon>Rugosimonospora</taxon>
    </lineage>
</organism>
<keyword evidence="3" id="KW-1185">Reference proteome</keyword>
<proteinExistence type="predicted"/>
<accession>A0ABP9RW57</accession>
<dbReference type="EMBL" id="BAABJQ010000009">
    <property type="protein sequence ID" value="GAA5187126.1"/>
    <property type="molecule type" value="Genomic_DNA"/>
</dbReference>
<reference evidence="3" key="1">
    <citation type="journal article" date="2019" name="Int. J. Syst. Evol. Microbiol.">
        <title>The Global Catalogue of Microorganisms (GCM) 10K type strain sequencing project: providing services to taxonomists for standard genome sequencing and annotation.</title>
        <authorList>
            <consortium name="The Broad Institute Genomics Platform"/>
            <consortium name="The Broad Institute Genome Sequencing Center for Infectious Disease"/>
            <person name="Wu L."/>
            <person name="Ma J."/>
        </authorList>
    </citation>
    <scope>NUCLEOTIDE SEQUENCE [LARGE SCALE GENOMIC DNA]</scope>
    <source>
        <strain evidence="3">JCM 18304</strain>
    </source>
</reference>
<dbReference type="InterPro" id="IPR051908">
    <property type="entry name" value="Ribosomal_N-acetyltransferase"/>
</dbReference>
<dbReference type="InterPro" id="IPR000182">
    <property type="entry name" value="GNAT_dom"/>
</dbReference>
<evidence type="ECO:0000313" key="3">
    <source>
        <dbReference type="Proteomes" id="UP001501570"/>
    </source>
</evidence>
<dbReference type="Gene3D" id="3.40.630.30">
    <property type="match status" value="1"/>
</dbReference>
<dbReference type="SUPFAM" id="SSF55729">
    <property type="entry name" value="Acyl-CoA N-acyltransferases (Nat)"/>
    <property type="match status" value="1"/>
</dbReference>
<name>A0ABP9RW57_9ACTN</name>
<protein>
    <submittedName>
        <fullName evidence="2">GNAT family protein</fullName>
    </submittedName>
</protein>
<dbReference type="PANTHER" id="PTHR43441">
    <property type="entry name" value="RIBOSOMAL-PROTEIN-SERINE ACETYLTRANSFERASE"/>
    <property type="match status" value="1"/>
</dbReference>